<evidence type="ECO:0000313" key="2">
    <source>
        <dbReference type="EMBL" id="MEJ8674504.1"/>
    </source>
</evidence>
<reference evidence="2 3" key="1">
    <citation type="submission" date="2023-12" db="EMBL/GenBank/DDBJ databases">
        <title>Evaluation and characterization of a potential secondary metabolite violacein from indigenous Chromobacterium amazonense SAM215.</title>
        <authorList>
            <person name="Tarafdar M.R."/>
            <person name="Abedin S.M."/>
            <person name="Atiqua A."/>
            <person name="Saha A."/>
            <person name="Khan S.N."/>
        </authorList>
    </citation>
    <scope>NUCLEOTIDE SEQUENCE [LARGE SCALE GENOMIC DNA]</scope>
    <source>
        <strain evidence="2 3">SAM215</strain>
    </source>
</reference>
<dbReference type="EMBL" id="JAVFJF020000011">
    <property type="protein sequence ID" value="MEJ8674504.1"/>
    <property type="molecule type" value="Genomic_DNA"/>
</dbReference>
<evidence type="ECO:0000313" key="3">
    <source>
        <dbReference type="Proteomes" id="UP001224516"/>
    </source>
</evidence>
<keyword evidence="1" id="KW-1133">Transmembrane helix</keyword>
<keyword evidence="1" id="KW-0812">Transmembrane</keyword>
<organism evidence="2 3">
    <name type="scientific">Chromobacterium amazonense</name>
    <dbReference type="NCBI Taxonomy" id="1382803"/>
    <lineage>
        <taxon>Bacteria</taxon>
        <taxon>Pseudomonadati</taxon>
        <taxon>Pseudomonadota</taxon>
        <taxon>Betaproteobacteria</taxon>
        <taxon>Neisseriales</taxon>
        <taxon>Chromobacteriaceae</taxon>
        <taxon>Chromobacterium</taxon>
    </lineage>
</organism>
<gene>
    <name evidence="2" type="ORF">QCL97_007185</name>
</gene>
<accession>A0ABU8V025</accession>
<proteinExistence type="predicted"/>
<feature type="transmembrane region" description="Helical" evidence="1">
    <location>
        <begin position="41"/>
        <end position="60"/>
    </location>
</feature>
<keyword evidence="3" id="KW-1185">Reference proteome</keyword>
<sequence>MTQPRLGGVCFFNDPARAKVGFDRVGTSDPAKGRMDMKKSLVYALSAGGAMLGAGAAAQAEPLQMAMEPTLSSHGSALLTKKSRDGAADFERLSQLRGLVHNSSIHCSNPGCPLCNPQGQLPKAL</sequence>
<dbReference type="Proteomes" id="UP001224516">
    <property type="component" value="Unassembled WGS sequence"/>
</dbReference>
<name>A0ABU8V025_9NEIS</name>
<keyword evidence="1" id="KW-0472">Membrane</keyword>
<dbReference type="RefSeq" id="WP_307910205.1">
    <property type="nucleotide sequence ID" value="NZ_JAVFJF020000011.1"/>
</dbReference>
<comment type="caution">
    <text evidence="2">The sequence shown here is derived from an EMBL/GenBank/DDBJ whole genome shotgun (WGS) entry which is preliminary data.</text>
</comment>
<protein>
    <submittedName>
        <fullName evidence="2">Uncharacterized protein</fullName>
    </submittedName>
</protein>
<evidence type="ECO:0000256" key="1">
    <source>
        <dbReference type="SAM" id="Phobius"/>
    </source>
</evidence>